<name>A0AAE3J9W5_9FIRM</name>
<evidence type="ECO:0000313" key="1">
    <source>
        <dbReference type="EMBL" id="MCC2211119.1"/>
    </source>
</evidence>
<dbReference type="EMBL" id="JAJEQM010000014">
    <property type="protein sequence ID" value="MCC2211119.1"/>
    <property type="molecule type" value="Genomic_DNA"/>
</dbReference>
<gene>
    <name evidence="1" type="ORF">LKE05_10010</name>
</gene>
<dbReference type="RefSeq" id="WP_308456733.1">
    <property type="nucleotide sequence ID" value="NZ_JAJEQM010000014.1"/>
</dbReference>
<accession>A0AAE3J9W5</accession>
<organism evidence="1 2">
    <name type="scientific">Hominilimicola fabiformis</name>
    <dbReference type="NCBI Taxonomy" id="2885356"/>
    <lineage>
        <taxon>Bacteria</taxon>
        <taxon>Bacillati</taxon>
        <taxon>Bacillota</taxon>
        <taxon>Clostridia</taxon>
        <taxon>Eubacteriales</taxon>
        <taxon>Oscillospiraceae</taxon>
        <taxon>Hominilimicola</taxon>
    </lineage>
</organism>
<sequence>MYELIETKNNDISSYGIKCGNVRIEDISTKKNTVERLVSMANQYDLSPIHLHDFVEDFVENI</sequence>
<keyword evidence="2" id="KW-1185">Reference proteome</keyword>
<comment type="caution">
    <text evidence="1">The sequence shown here is derived from an EMBL/GenBank/DDBJ whole genome shotgun (WGS) entry which is preliminary data.</text>
</comment>
<dbReference type="Proteomes" id="UP001198242">
    <property type="component" value="Unassembled WGS sequence"/>
</dbReference>
<proteinExistence type="predicted"/>
<evidence type="ECO:0000313" key="2">
    <source>
        <dbReference type="Proteomes" id="UP001198242"/>
    </source>
</evidence>
<protein>
    <submittedName>
        <fullName evidence="1">DUF6514 family protein</fullName>
    </submittedName>
</protein>
<reference evidence="1 2" key="1">
    <citation type="submission" date="2021-10" db="EMBL/GenBank/DDBJ databases">
        <title>Anaerobic single-cell dispensing facilitates the cultivation of human gut bacteria.</title>
        <authorList>
            <person name="Afrizal A."/>
        </authorList>
    </citation>
    <scope>NUCLEOTIDE SEQUENCE [LARGE SCALE GENOMIC DNA]</scope>
    <source>
        <strain evidence="1 2">CLA-AA-H232</strain>
    </source>
</reference>
<dbReference type="AlphaFoldDB" id="A0AAE3J9W5"/>
<dbReference type="InterPro" id="IPR017016">
    <property type="entry name" value="UCP033595"/>
</dbReference>
<dbReference type="Pfam" id="PF20124">
    <property type="entry name" value="DUF6514"/>
    <property type="match status" value="1"/>
</dbReference>